<dbReference type="Gene3D" id="2.30.40.10">
    <property type="entry name" value="Urease, subunit C, domain 1"/>
    <property type="match status" value="1"/>
</dbReference>
<dbReference type="AlphaFoldDB" id="A0A4R6TCW8"/>
<dbReference type="InterPro" id="IPR032466">
    <property type="entry name" value="Metal_Hydrolase"/>
</dbReference>
<accession>A0A4R6TCW8</accession>
<keyword evidence="4" id="KW-1185">Reference proteome</keyword>
<dbReference type="InterPro" id="IPR006680">
    <property type="entry name" value="Amidohydro-rel"/>
</dbReference>
<dbReference type="OrthoDB" id="9797498at2"/>
<dbReference type="InterPro" id="IPR051781">
    <property type="entry name" value="Metallo-dep_Hydrolase"/>
</dbReference>
<gene>
    <name evidence="3" type="ORF">DFQ04_1115</name>
</gene>
<feature type="signal peptide" evidence="1">
    <location>
        <begin position="1"/>
        <end position="22"/>
    </location>
</feature>
<dbReference type="Gene3D" id="3.20.20.140">
    <property type="entry name" value="Metal-dependent hydrolases"/>
    <property type="match status" value="1"/>
</dbReference>
<protein>
    <submittedName>
        <fullName evidence="3">Imidazolonepropionase-like amidohydrolase</fullName>
    </submittedName>
</protein>
<dbReference type="PANTHER" id="PTHR43135">
    <property type="entry name" value="ALPHA-D-RIBOSE 1-METHYLPHOSPHONATE 5-TRIPHOSPHATE DIPHOSPHATASE"/>
    <property type="match status" value="1"/>
</dbReference>
<dbReference type="SUPFAM" id="SSF51556">
    <property type="entry name" value="Metallo-dependent hydrolases"/>
    <property type="match status" value="1"/>
</dbReference>
<evidence type="ECO:0000313" key="3">
    <source>
        <dbReference type="EMBL" id="TDQ19294.1"/>
    </source>
</evidence>
<evidence type="ECO:0000313" key="4">
    <source>
        <dbReference type="Proteomes" id="UP000294535"/>
    </source>
</evidence>
<evidence type="ECO:0000256" key="1">
    <source>
        <dbReference type="SAM" id="SignalP"/>
    </source>
</evidence>
<name>A0A4R6TCW8_9BACT</name>
<comment type="caution">
    <text evidence="3">The sequence shown here is derived from an EMBL/GenBank/DDBJ whole genome shotgun (WGS) entry which is preliminary data.</text>
</comment>
<dbReference type="EMBL" id="SNYF01000005">
    <property type="protein sequence ID" value="TDQ19294.1"/>
    <property type="molecule type" value="Genomic_DNA"/>
</dbReference>
<dbReference type="GO" id="GO:0016810">
    <property type="term" value="F:hydrolase activity, acting on carbon-nitrogen (but not peptide) bonds"/>
    <property type="evidence" value="ECO:0007669"/>
    <property type="project" value="InterPro"/>
</dbReference>
<keyword evidence="1" id="KW-0732">Signal</keyword>
<dbReference type="InterPro" id="IPR011059">
    <property type="entry name" value="Metal-dep_hydrolase_composite"/>
</dbReference>
<feature type="domain" description="Amidohydrolase-related" evidence="2">
    <location>
        <begin position="79"/>
        <end position="436"/>
    </location>
</feature>
<dbReference type="SUPFAM" id="SSF51338">
    <property type="entry name" value="Composite domain of metallo-dependent hydrolases"/>
    <property type="match status" value="2"/>
</dbReference>
<sequence>MKKLLNAIILLFVLTAVGQAQTTESNVILITNANVFDGKSDQLANGMSVLIEGNKISKIAKSITAPKGATIIDAGGRTLSPGFIACHEHLVGQMPFGDIFTTDTRYAGYVATQTTRNYLMNGFTAVRDASGNTFSLKKAIDRGYVVGPRIYPSGPMISQTSGHADHRHDSEESDLIGGAWDPMVLNGDMVVVDGVPEVLKATRENLRRMASQIKIAVGGGTGSFSDPLDVVEFTPEEIQAATQAASDFGTYVMAHVYNTEGIRRAVDNGVKSIEHANLIDEETLRYMMEKNVWLSPQVIVYTFIPKGYTEDQANKHRQAYSGIDSMFTIAKKIGFKNIAFGTDIITDPETIKRMNEEFVFRTKWFSNAEVLQQATSKSAALLAMSGKRNPYPDKLGVIEEGAYADILLINGDPLKDISILTKPEENLALIMKDGKIYKNTIK</sequence>
<keyword evidence="3" id="KW-0378">Hydrolase</keyword>
<dbReference type="CDD" id="cd01299">
    <property type="entry name" value="Met_dep_hydrolase_A"/>
    <property type="match status" value="1"/>
</dbReference>
<proteinExistence type="predicted"/>
<dbReference type="InterPro" id="IPR057744">
    <property type="entry name" value="OTAase-like"/>
</dbReference>
<dbReference type="PANTHER" id="PTHR43135:SF3">
    <property type="entry name" value="ALPHA-D-RIBOSE 1-METHYLPHOSPHONATE 5-TRIPHOSPHATE DIPHOSPHATASE"/>
    <property type="match status" value="1"/>
</dbReference>
<dbReference type="Proteomes" id="UP000294535">
    <property type="component" value="Unassembled WGS sequence"/>
</dbReference>
<dbReference type="RefSeq" id="WP_133553468.1">
    <property type="nucleotide sequence ID" value="NZ_SNYF01000005.1"/>
</dbReference>
<organism evidence="3 4">
    <name type="scientific">Algoriphagus boseongensis</name>
    <dbReference type="NCBI Taxonomy" id="1442587"/>
    <lineage>
        <taxon>Bacteria</taxon>
        <taxon>Pseudomonadati</taxon>
        <taxon>Bacteroidota</taxon>
        <taxon>Cytophagia</taxon>
        <taxon>Cytophagales</taxon>
        <taxon>Cyclobacteriaceae</taxon>
        <taxon>Algoriphagus</taxon>
    </lineage>
</organism>
<reference evidence="3 4" key="1">
    <citation type="submission" date="2019-03" db="EMBL/GenBank/DDBJ databases">
        <title>Genomic Encyclopedia of Type Strains, Phase III (KMG-III): the genomes of soil and plant-associated and newly described type strains.</title>
        <authorList>
            <person name="Whitman W."/>
        </authorList>
    </citation>
    <scope>NUCLEOTIDE SEQUENCE [LARGE SCALE GENOMIC DNA]</scope>
    <source>
        <strain evidence="3 4">CECT 8446</strain>
    </source>
</reference>
<feature type="chain" id="PRO_5020438458" evidence="1">
    <location>
        <begin position="23"/>
        <end position="442"/>
    </location>
</feature>
<dbReference type="Pfam" id="PF01979">
    <property type="entry name" value="Amidohydro_1"/>
    <property type="match status" value="1"/>
</dbReference>
<evidence type="ECO:0000259" key="2">
    <source>
        <dbReference type="Pfam" id="PF01979"/>
    </source>
</evidence>